<dbReference type="HAMAP" id="MF_01007">
    <property type="entry name" value="16SrRNA_methyltr_H"/>
    <property type="match status" value="1"/>
</dbReference>
<feature type="binding site" evidence="6">
    <location>
        <position position="106"/>
    </location>
    <ligand>
        <name>S-adenosyl-L-methionine</name>
        <dbReference type="ChEBI" id="CHEBI:59789"/>
    </ligand>
</feature>
<feature type="compositionally biased region" description="Basic and acidic residues" evidence="7">
    <location>
        <begin position="298"/>
        <end position="308"/>
    </location>
</feature>
<dbReference type="Pfam" id="PF01795">
    <property type="entry name" value="Methyltransf_5"/>
    <property type="match status" value="1"/>
</dbReference>
<dbReference type="NCBIfam" id="TIGR00006">
    <property type="entry name" value="16S rRNA (cytosine(1402)-N(4))-methyltransferase RsmH"/>
    <property type="match status" value="1"/>
</dbReference>
<keyword evidence="9" id="KW-1185">Reference proteome</keyword>
<evidence type="ECO:0000256" key="1">
    <source>
        <dbReference type="ARBA" id="ARBA00010396"/>
    </source>
</evidence>
<dbReference type="InterPro" id="IPR029063">
    <property type="entry name" value="SAM-dependent_MTases_sf"/>
</dbReference>
<comment type="function">
    <text evidence="6">Specifically methylates the N4 position of cytidine in position 1402 (C1402) of 16S rRNA.</text>
</comment>
<feature type="binding site" evidence="6">
    <location>
        <begin position="34"/>
        <end position="36"/>
    </location>
    <ligand>
        <name>S-adenosyl-L-methionine</name>
        <dbReference type="ChEBI" id="CHEBI:59789"/>
    </ligand>
</feature>
<organism evidence="8 9">
    <name type="scientific">Aureibacter tunicatorum</name>
    <dbReference type="NCBI Taxonomy" id="866807"/>
    <lineage>
        <taxon>Bacteria</taxon>
        <taxon>Pseudomonadati</taxon>
        <taxon>Bacteroidota</taxon>
        <taxon>Cytophagia</taxon>
        <taxon>Cytophagales</taxon>
        <taxon>Persicobacteraceae</taxon>
        <taxon>Aureibacter</taxon>
    </lineage>
</organism>
<keyword evidence="6" id="KW-0963">Cytoplasm</keyword>
<name>A0AAE3XR48_9BACT</name>
<gene>
    <name evidence="6" type="primary">rsmH</name>
    <name evidence="8" type="ORF">HNQ88_004311</name>
</gene>
<protein>
    <recommendedName>
        <fullName evidence="6">Ribosomal RNA small subunit methyltransferase H</fullName>
        <ecNumber evidence="6">2.1.1.199</ecNumber>
    </recommendedName>
    <alternativeName>
        <fullName evidence="6">16S rRNA m(4)C1402 methyltransferase</fullName>
    </alternativeName>
    <alternativeName>
        <fullName evidence="6">rRNA (cytosine-N(4)-)-methyltransferase RsmH</fullName>
    </alternativeName>
</protein>
<evidence type="ECO:0000256" key="6">
    <source>
        <dbReference type="HAMAP-Rule" id="MF_01007"/>
    </source>
</evidence>
<dbReference type="PANTHER" id="PTHR11265:SF0">
    <property type="entry name" value="12S RRNA N4-METHYLCYTIDINE METHYLTRANSFERASE"/>
    <property type="match status" value="1"/>
</dbReference>
<dbReference type="AlphaFoldDB" id="A0AAE3XR48"/>
<dbReference type="GO" id="GO:0071424">
    <property type="term" value="F:rRNA (cytosine-N4-)-methyltransferase activity"/>
    <property type="evidence" value="ECO:0007669"/>
    <property type="project" value="UniProtKB-UniRule"/>
</dbReference>
<dbReference type="SUPFAM" id="SSF53335">
    <property type="entry name" value="S-adenosyl-L-methionine-dependent methyltransferases"/>
    <property type="match status" value="1"/>
</dbReference>
<evidence type="ECO:0000256" key="3">
    <source>
        <dbReference type="ARBA" id="ARBA00022603"/>
    </source>
</evidence>
<comment type="caution">
    <text evidence="8">The sequence shown here is derived from an EMBL/GenBank/DDBJ whole genome shotgun (WGS) entry which is preliminary data.</text>
</comment>
<evidence type="ECO:0000256" key="5">
    <source>
        <dbReference type="ARBA" id="ARBA00022691"/>
    </source>
</evidence>
<feature type="binding site" evidence="6">
    <location>
        <position position="54"/>
    </location>
    <ligand>
        <name>S-adenosyl-L-methionine</name>
        <dbReference type="ChEBI" id="CHEBI:59789"/>
    </ligand>
</feature>
<dbReference type="InterPro" id="IPR023397">
    <property type="entry name" value="SAM-dep_MeTrfase_MraW_recog"/>
</dbReference>
<dbReference type="Proteomes" id="UP001185092">
    <property type="component" value="Unassembled WGS sequence"/>
</dbReference>
<dbReference type="SUPFAM" id="SSF81799">
    <property type="entry name" value="Putative methyltransferase TM0872, insert domain"/>
    <property type="match status" value="1"/>
</dbReference>
<accession>A0AAE3XR48</accession>
<comment type="subcellular location">
    <subcellularLocation>
        <location evidence="6">Cytoplasm</location>
    </subcellularLocation>
</comment>
<evidence type="ECO:0000256" key="2">
    <source>
        <dbReference type="ARBA" id="ARBA00022552"/>
    </source>
</evidence>
<keyword evidence="4 6" id="KW-0808">Transferase</keyword>
<dbReference type="Gene3D" id="1.10.150.170">
    <property type="entry name" value="Putative methyltransferase TM0872, insert domain"/>
    <property type="match status" value="1"/>
</dbReference>
<feature type="binding site" evidence="6">
    <location>
        <position position="78"/>
    </location>
    <ligand>
        <name>S-adenosyl-L-methionine</name>
        <dbReference type="ChEBI" id="CHEBI:59789"/>
    </ligand>
</feature>
<feature type="region of interest" description="Disordered" evidence="7">
    <location>
        <begin position="279"/>
        <end position="308"/>
    </location>
</feature>
<dbReference type="EC" id="2.1.1.199" evidence="6"/>
<dbReference type="GO" id="GO:0005737">
    <property type="term" value="C:cytoplasm"/>
    <property type="evidence" value="ECO:0007669"/>
    <property type="project" value="UniProtKB-SubCell"/>
</dbReference>
<comment type="similarity">
    <text evidence="1 6">Belongs to the methyltransferase superfamily. RsmH family.</text>
</comment>
<dbReference type="PANTHER" id="PTHR11265">
    <property type="entry name" value="S-ADENOSYL-METHYLTRANSFERASE MRAW"/>
    <property type="match status" value="1"/>
</dbReference>
<evidence type="ECO:0000256" key="7">
    <source>
        <dbReference type="SAM" id="MobiDB-lite"/>
    </source>
</evidence>
<dbReference type="EMBL" id="JAVDQD010000007">
    <property type="protein sequence ID" value="MDR6241233.1"/>
    <property type="molecule type" value="Genomic_DNA"/>
</dbReference>
<evidence type="ECO:0000313" key="9">
    <source>
        <dbReference type="Proteomes" id="UP001185092"/>
    </source>
</evidence>
<reference evidence="8" key="1">
    <citation type="submission" date="2023-07" db="EMBL/GenBank/DDBJ databases">
        <title>Genomic Encyclopedia of Type Strains, Phase IV (KMG-IV): sequencing the most valuable type-strain genomes for metagenomic binning, comparative biology and taxonomic classification.</title>
        <authorList>
            <person name="Goeker M."/>
        </authorList>
    </citation>
    <scope>NUCLEOTIDE SEQUENCE</scope>
    <source>
        <strain evidence="8">DSM 26174</strain>
    </source>
</reference>
<dbReference type="RefSeq" id="WP_309941834.1">
    <property type="nucleotide sequence ID" value="NZ_AP025305.1"/>
</dbReference>
<keyword evidence="2 6" id="KW-0698">rRNA processing</keyword>
<comment type="catalytic activity">
    <reaction evidence="6">
        <text>cytidine(1402) in 16S rRNA + S-adenosyl-L-methionine = N(4)-methylcytidine(1402) in 16S rRNA + S-adenosyl-L-homocysteine + H(+)</text>
        <dbReference type="Rhea" id="RHEA:42928"/>
        <dbReference type="Rhea" id="RHEA-COMP:10286"/>
        <dbReference type="Rhea" id="RHEA-COMP:10287"/>
        <dbReference type="ChEBI" id="CHEBI:15378"/>
        <dbReference type="ChEBI" id="CHEBI:57856"/>
        <dbReference type="ChEBI" id="CHEBI:59789"/>
        <dbReference type="ChEBI" id="CHEBI:74506"/>
        <dbReference type="ChEBI" id="CHEBI:82748"/>
        <dbReference type="EC" id="2.1.1.199"/>
    </reaction>
</comment>
<dbReference type="GO" id="GO:0070475">
    <property type="term" value="P:rRNA base methylation"/>
    <property type="evidence" value="ECO:0007669"/>
    <property type="project" value="UniProtKB-UniRule"/>
</dbReference>
<feature type="binding site" evidence="6">
    <location>
        <position position="99"/>
    </location>
    <ligand>
        <name>S-adenosyl-L-methionine</name>
        <dbReference type="ChEBI" id="CHEBI:59789"/>
    </ligand>
</feature>
<dbReference type="PIRSF" id="PIRSF004486">
    <property type="entry name" value="MraW"/>
    <property type="match status" value="1"/>
</dbReference>
<keyword evidence="5 6" id="KW-0949">S-adenosyl-L-methionine</keyword>
<dbReference type="InterPro" id="IPR002903">
    <property type="entry name" value="RsmH"/>
</dbReference>
<sequence>MSDQYHIPVMLSECVEGLNINPSGIYVDVTFGGGGHSKEILKHLDENGKLYSFDQDPDALRNVEGIDSSSFNFIQANFRHIKRFLKLKGVSQVDGILADLGISSHQIDEGERGFSTRFDAQLDMRMDQKQTLTARTIVNEYAEKDLHKIFGIYGEIKNAKTLASAIVSARSEGPIETIDQLKNILVKIAPRNREFKYFAQAFQALRIEVNDEMGALEDLLVQCGDILAPGGRLVVMSYHSLEDRLVKNYIAKGKFSGEAEKDFYGNLIRPLSPVTRKPVIATPDEVDENPRARSAKLRIAEKKQDDKK</sequence>
<keyword evidence="3 6" id="KW-0489">Methyltransferase</keyword>
<evidence type="ECO:0000256" key="4">
    <source>
        <dbReference type="ARBA" id="ARBA00022679"/>
    </source>
</evidence>
<dbReference type="Gene3D" id="3.40.50.150">
    <property type="entry name" value="Vaccinia Virus protein VP39"/>
    <property type="match status" value="1"/>
</dbReference>
<proteinExistence type="inferred from homology"/>
<evidence type="ECO:0000313" key="8">
    <source>
        <dbReference type="EMBL" id="MDR6241233.1"/>
    </source>
</evidence>